<comment type="pathway">
    <text evidence="6">Cofactor biosynthesis; thiamine diphosphate biosynthesis.</text>
</comment>
<dbReference type="GO" id="GO:0052837">
    <property type="term" value="P:thiazole biosynthetic process"/>
    <property type="evidence" value="ECO:0007669"/>
    <property type="project" value="UniProtKB-UniRule"/>
</dbReference>
<evidence type="ECO:0000256" key="2">
    <source>
        <dbReference type="ARBA" id="ARBA00022723"/>
    </source>
</evidence>
<dbReference type="InterPro" id="IPR022828">
    <property type="entry name" value="Thi4_prok"/>
</dbReference>
<keyword evidence="8" id="KW-1185">Reference proteome</keyword>
<comment type="subunit">
    <text evidence="6">Homooctamer; tetramer of dimers.</text>
</comment>
<feature type="binding site" description="in other chain" evidence="6">
    <location>
        <position position="63"/>
    </location>
    <ligand>
        <name>NAD(+)</name>
        <dbReference type="ChEBI" id="CHEBI:57540"/>
        <note>ligand shared between two adjacent protomers</note>
    </ligand>
</feature>
<dbReference type="HAMAP" id="MF_00304">
    <property type="entry name" value="Thi4"/>
    <property type="match status" value="1"/>
</dbReference>
<reference evidence="7 8" key="1">
    <citation type="journal article" date="2019" name="Int. J. Syst. Evol. Microbiol.">
        <title>Clostridium fermenticellae sp. nov., isolated from the mud in a fermentation cellar for the production of the Chinese liquor, baijiu.</title>
        <authorList>
            <person name="Xu P.X."/>
            <person name="Chai L.J."/>
            <person name="Qiu T."/>
            <person name="Zhang X.J."/>
            <person name="Lu Z.M."/>
            <person name="Xiao C."/>
            <person name="Wang S.T."/>
            <person name="Shen C.H."/>
            <person name="Shi J.S."/>
            <person name="Xu Z.H."/>
        </authorList>
    </citation>
    <scope>NUCLEOTIDE SEQUENCE [LARGE SCALE GENOMIC DNA]</scope>
    <source>
        <strain evidence="7 8">JN500901</strain>
    </source>
</reference>
<dbReference type="NCBIfam" id="TIGR00292">
    <property type="entry name" value="sulfide-dependent adenosine diphosphate thiazole synthase"/>
    <property type="match status" value="1"/>
</dbReference>
<feature type="binding site" evidence="6">
    <location>
        <position position="155"/>
    </location>
    <ligand>
        <name>NAD(+)</name>
        <dbReference type="ChEBI" id="CHEBI:57540"/>
        <note>ligand shared between two adjacent protomers</note>
    </ligand>
</feature>
<dbReference type="UniPathway" id="UPA00060"/>
<comment type="function">
    <text evidence="6">Involved in the biosynthesis of the thiazole moiety of thiamine. Catalyzes the conversion of NAD and glycine to adenosine diphosphate 5-(2-hydroxyethyl)-4-methylthiazole-2-carboxylate (ADT), an adenylated thiazole intermediate, using free sulfide as a source of sulfur.</text>
</comment>
<comment type="caution">
    <text evidence="6">Lacks conserved residue(s) required for the propagation of feature annotation.</text>
</comment>
<feature type="binding site" description="in other chain" evidence="6">
    <location>
        <position position="36"/>
    </location>
    <ligand>
        <name>NAD(+)</name>
        <dbReference type="ChEBI" id="CHEBI:57540"/>
        <note>ligand shared between two adjacent protomers</note>
    </ligand>
</feature>
<evidence type="ECO:0000313" key="8">
    <source>
        <dbReference type="Proteomes" id="UP000266301"/>
    </source>
</evidence>
<feature type="binding site" description="in other chain" evidence="6">
    <location>
        <position position="170"/>
    </location>
    <ligand>
        <name>Fe cation</name>
        <dbReference type="ChEBI" id="CHEBI:24875"/>
        <note>ligand shared between two adjacent protomers</note>
    </ligand>
</feature>
<dbReference type="GO" id="GO:0009229">
    <property type="term" value="P:thiamine diphosphate biosynthetic process"/>
    <property type="evidence" value="ECO:0007669"/>
    <property type="project" value="UniProtKB-UniRule"/>
</dbReference>
<dbReference type="PRINTS" id="PR00420">
    <property type="entry name" value="RNGMNOXGNASE"/>
</dbReference>
<dbReference type="InterPro" id="IPR002922">
    <property type="entry name" value="Thi4_fam"/>
</dbReference>
<comment type="similarity">
    <text evidence="6">Belongs to the THI4 family.</text>
</comment>
<name>A0A386H609_9CLOT</name>
<feature type="binding site" evidence="6">
    <location>
        <position position="234"/>
    </location>
    <ligand>
        <name>glycine</name>
        <dbReference type="ChEBI" id="CHEBI:57305"/>
    </ligand>
</feature>
<dbReference type="GO" id="GO:0005506">
    <property type="term" value="F:iron ion binding"/>
    <property type="evidence" value="ECO:0007669"/>
    <property type="project" value="UniProtKB-UniRule"/>
</dbReference>
<dbReference type="AlphaFoldDB" id="A0A386H609"/>
<feature type="binding site" description="in other chain" evidence="6">
    <location>
        <position position="173"/>
    </location>
    <ligand>
        <name>NAD(+)</name>
        <dbReference type="ChEBI" id="CHEBI:57540"/>
        <note>ligand shared between two adjacent protomers</note>
    </ligand>
</feature>
<feature type="binding site" description="in other chain" evidence="6">
    <location>
        <begin position="55"/>
        <end position="56"/>
    </location>
    <ligand>
        <name>NAD(+)</name>
        <dbReference type="ChEBI" id="CHEBI:57540"/>
        <note>ligand shared between two adjacent protomers</note>
    </ligand>
</feature>
<dbReference type="OrthoDB" id="9806565at2"/>
<sequence>MYLEDTKISKAIIDTYKDKLEDILYSDVIIVGGGPSGLVAAAYLAEAGVKTTIIERSLSIGGGMWGGGMMMNQIVIQESARSILDDFNVNYKKYEENYYTVDSIECVSALTLKAVKAGAKILNLISVEDVIEKDNCIAGLVINWAAVEKTKMPIDPIMIESKYILDATGHDASIVNKLVAKQGNVLNTENGSFVGEKTMWADRGEDQVVKNTGEVYPGLYVSGMAANATLGGQRMGPVFGGMLLSGQKAAKQLIEKLHAAK</sequence>
<dbReference type="InterPro" id="IPR036188">
    <property type="entry name" value="FAD/NAD-bd_sf"/>
</dbReference>
<dbReference type="Pfam" id="PF01946">
    <property type="entry name" value="Thi4"/>
    <property type="match status" value="1"/>
</dbReference>
<dbReference type="EC" id="2.4.2.59" evidence="6"/>
<dbReference type="Proteomes" id="UP000266301">
    <property type="component" value="Chromosome"/>
</dbReference>
<evidence type="ECO:0000313" key="7">
    <source>
        <dbReference type="EMBL" id="AYD41177.1"/>
    </source>
</evidence>
<organism evidence="7 8">
    <name type="scientific">Clostridium fermenticellae</name>
    <dbReference type="NCBI Taxonomy" id="2068654"/>
    <lineage>
        <taxon>Bacteria</taxon>
        <taxon>Bacillati</taxon>
        <taxon>Bacillota</taxon>
        <taxon>Clostridia</taxon>
        <taxon>Eubacteriales</taxon>
        <taxon>Clostridiaceae</taxon>
        <taxon>Clostridium</taxon>
    </lineage>
</organism>
<dbReference type="GO" id="GO:0009228">
    <property type="term" value="P:thiamine biosynthetic process"/>
    <property type="evidence" value="ECO:0007669"/>
    <property type="project" value="UniProtKB-KW"/>
</dbReference>
<dbReference type="Gene3D" id="3.50.50.60">
    <property type="entry name" value="FAD/NAD(P)-binding domain"/>
    <property type="match status" value="1"/>
</dbReference>
<evidence type="ECO:0000256" key="6">
    <source>
        <dbReference type="HAMAP-Rule" id="MF_00304"/>
    </source>
</evidence>
<keyword evidence="3 6" id="KW-0784">Thiamine biosynthesis</keyword>
<dbReference type="PANTHER" id="PTHR43422">
    <property type="entry name" value="THIAMINE THIAZOLE SYNTHASE"/>
    <property type="match status" value="1"/>
</dbReference>
<dbReference type="PANTHER" id="PTHR43422:SF3">
    <property type="entry name" value="THIAMINE THIAZOLE SYNTHASE"/>
    <property type="match status" value="1"/>
</dbReference>
<proteinExistence type="inferred from homology"/>
<feature type="binding site" description="in other chain" evidence="6">
    <location>
        <position position="127"/>
    </location>
    <ligand>
        <name>NAD(+)</name>
        <dbReference type="ChEBI" id="CHEBI:57540"/>
        <note>ligand shared between two adjacent protomers</note>
    </ligand>
</feature>
<keyword evidence="1 6" id="KW-0808">Transferase</keyword>
<comment type="catalytic activity">
    <reaction evidence="6">
        <text>hydrogen sulfide + glycine + NAD(+) = ADP-5-ethyl-4-methylthiazole-2-carboxylate + nicotinamide + 3 H2O + H(+)</text>
        <dbReference type="Rhea" id="RHEA:55704"/>
        <dbReference type="ChEBI" id="CHEBI:15377"/>
        <dbReference type="ChEBI" id="CHEBI:15378"/>
        <dbReference type="ChEBI" id="CHEBI:17154"/>
        <dbReference type="ChEBI" id="CHEBI:29919"/>
        <dbReference type="ChEBI" id="CHEBI:57305"/>
        <dbReference type="ChEBI" id="CHEBI:57540"/>
        <dbReference type="ChEBI" id="CHEBI:139151"/>
        <dbReference type="EC" id="2.4.2.59"/>
    </reaction>
</comment>
<comment type="cofactor">
    <cofactor evidence="6">
        <name>Fe(2+)</name>
        <dbReference type="ChEBI" id="CHEBI:29033"/>
    </cofactor>
</comment>
<evidence type="ECO:0000256" key="1">
    <source>
        <dbReference type="ARBA" id="ARBA00022679"/>
    </source>
</evidence>
<feature type="binding site" evidence="6">
    <location>
        <position position="155"/>
    </location>
    <ligand>
        <name>Fe cation</name>
        <dbReference type="ChEBI" id="CHEBI:24875"/>
        <note>ligand shared between two adjacent protomers</note>
    </ligand>
</feature>
<dbReference type="KEGG" id="cfer:D4Z93_11890"/>
<accession>A0A386H609</accession>
<feature type="binding site" description="in other chain" evidence="6">
    <location>
        <position position="224"/>
    </location>
    <ligand>
        <name>NAD(+)</name>
        <dbReference type="ChEBI" id="CHEBI:57540"/>
        <note>ligand shared between two adjacent protomers</note>
    </ligand>
</feature>
<dbReference type="RefSeq" id="WP_119973788.1">
    <property type="nucleotide sequence ID" value="NZ_CP032416.1"/>
</dbReference>
<gene>
    <name evidence="6" type="primary">thi4</name>
    <name evidence="7" type="ORF">D4Z93_11890</name>
</gene>
<keyword evidence="4 6" id="KW-0408">Iron</keyword>
<protein>
    <recommendedName>
        <fullName evidence="6">Thiamine thiazole synthase</fullName>
        <ecNumber evidence="6">2.4.2.59</ecNumber>
    </recommendedName>
</protein>
<keyword evidence="5 6" id="KW-0520">NAD</keyword>
<dbReference type="SUPFAM" id="SSF51905">
    <property type="entry name" value="FAD/NAD(P)-binding domain"/>
    <property type="match status" value="1"/>
</dbReference>
<dbReference type="EMBL" id="CP032416">
    <property type="protein sequence ID" value="AYD41177.1"/>
    <property type="molecule type" value="Genomic_DNA"/>
</dbReference>
<dbReference type="GO" id="GO:0016763">
    <property type="term" value="F:pentosyltransferase activity"/>
    <property type="evidence" value="ECO:0007669"/>
    <property type="project" value="UniProtKB-UniRule"/>
</dbReference>
<keyword evidence="2 6" id="KW-0479">Metal-binding</keyword>
<evidence type="ECO:0000256" key="4">
    <source>
        <dbReference type="ARBA" id="ARBA00023004"/>
    </source>
</evidence>
<evidence type="ECO:0000256" key="3">
    <source>
        <dbReference type="ARBA" id="ARBA00022977"/>
    </source>
</evidence>
<evidence type="ECO:0000256" key="5">
    <source>
        <dbReference type="ARBA" id="ARBA00023027"/>
    </source>
</evidence>